<feature type="transmembrane region" description="Helical" evidence="2">
    <location>
        <begin position="85"/>
        <end position="107"/>
    </location>
</feature>
<feature type="transmembrane region" description="Helical" evidence="2">
    <location>
        <begin position="309"/>
        <end position="329"/>
    </location>
</feature>
<dbReference type="AlphaFoldDB" id="A0A511Z007"/>
<evidence type="ECO:0000313" key="4">
    <source>
        <dbReference type="EMBL" id="GEN80706.1"/>
    </source>
</evidence>
<accession>A0A511Z007</accession>
<feature type="domain" description="EamA" evidence="3">
    <location>
        <begin position="2"/>
        <end position="128"/>
    </location>
</feature>
<proteinExistence type="inferred from homology"/>
<dbReference type="RefSeq" id="WP_034245094.1">
    <property type="nucleotide sequence ID" value="NZ_BJYK01000009.1"/>
</dbReference>
<keyword evidence="2" id="KW-1133">Transmembrane helix</keyword>
<name>A0A511Z007_9CELL</name>
<evidence type="ECO:0000313" key="5">
    <source>
        <dbReference type="Proteomes" id="UP000321484"/>
    </source>
</evidence>
<comment type="similarity">
    <text evidence="1">Belongs to the EamA transporter family.</text>
</comment>
<keyword evidence="2" id="KW-0812">Transmembrane</keyword>
<organism evidence="4 5">
    <name type="scientific">Actinotalea fermentans</name>
    <dbReference type="NCBI Taxonomy" id="43671"/>
    <lineage>
        <taxon>Bacteria</taxon>
        <taxon>Bacillati</taxon>
        <taxon>Actinomycetota</taxon>
        <taxon>Actinomycetes</taxon>
        <taxon>Micrococcales</taxon>
        <taxon>Cellulomonadaceae</taxon>
        <taxon>Actinotalea</taxon>
    </lineage>
</organism>
<gene>
    <name evidence="4" type="ORF">AFE02nite_24400</name>
</gene>
<protein>
    <recommendedName>
        <fullName evidence="3">EamA domain-containing protein</fullName>
    </recommendedName>
</protein>
<sequence length="330" mass="33739">MIGGIVSALFFGVTSVAARRAIRLVGFVKANAWRLALATAVLGVASLALGQGFGEETGLLLLAGVVGFGVGGVALYRALPLLGAPLASLVVETTAALVAGATAWLWFSDQISLESAVAAVVVLGGVVLGLAPFIRQGGRPPRLTLGMGMALLAAAAQGLGLVITRKALLDMQERALETGQGARPALEQVVSASFDRLVGGLAVALAAWVVVWVLSRWMAGARSVLSPAGGFAPGRDRERDDFGSLGSRLPDTALFWVSSNALVGPVLGVTALVWALRTLQPGLAQTFTAVAALISIPVAHWLEGHEQPASYWVGASVSAAGFVGLVLSFS</sequence>
<keyword evidence="5" id="KW-1185">Reference proteome</keyword>
<dbReference type="Pfam" id="PF00892">
    <property type="entry name" value="EamA"/>
    <property type="match status" value="1"/>
</dbReference>
<evidence type="ECO:0000259" key="3">
    <source>
        <dbReference type="Pfam" id="PF00892"/>
    </source>
</evidence>
<feature type="transmembrane region" description="Helical" evidence="2">
    <location>
        <begin position="116"/>
        <end position="134"/>
    </location>
</feature>
<dbReference type="EMBL" id="BJYK01000009">
    <property type="protein sequence ID" value="GEN80706.1"/>
    <property type="molecule type" value="Genomic_DNA"/>
</dbReference>
<evidence type="ECO:0000256" key="2">
    <source>
        <dbReference type="SAM" id="Phobius"/>
    </source>
</evidence>
<dbReference type="SUPFAM" id="SSF103481">
    <property type="entry name" value="Multidrug resistance efflux transporter EmrE"/>
    <property type="match status" value="1"/>
</dbReference>
<dbReference type="Proteomes" id="UP000321484">
    <property type="component" value="Unassembled WGS sequence"/>
</dbReference>
<dbReference type="InterPro" id="IPR037185">
    <property type="entry name" value="EmrE-like"/>
</dbReference>
<feature type="transmembrane region" description="Helical" evidence="2">
    <location>
        <begin position="283"/>
        <end position="303"/>
    </location>
</feature>
<dbReference type="GO" id="GO:0016020">
    <property type="term" value="C:membrane"/>
    <property type="evidence" value="ECO:0007669"/>
    <property type="project" value="InterPro"/>
</dbReference>
<feature type="transmembrane region" description="Helical" evidence="2">
    <location>
        <begin position="253"/>
        <end position="276"/>
    </location>
</feature>
<evidence type="ECO:0000256" key="1">
    <source>
        <dbReference type="ARBA" id="ARBA00007362"/>
    </source>
</evidence>
<feature type="transmembrane region" description="Helical" evidence="2">
    <location>
        <begin position="59"/>
        <end position="79"/>
    </location>
</feature>
<feature type="transmembrane region" description="Helical" evidence="2">
    <location>
        <begin position="146"/>
        <end position="164"/>
    </location>
</feature>
<keyword evidence="2" id="KW-0472">Membrane</keyword>
<feature type="transmembrane region" description="Helical" evidence="2">
    <location>
        <begin position="197"/>
        <end position="215"/>
    </location>
</feature>
<dbReference type="InterPro" id="IPR000620">
    <property type="entry name" value="EamA_dom"/>
</dbReference>
<feature type="transmembrane region" description="Helical" evidence="2">
    <location>
        <begin position="34"/>
        <end position="52"/>
    </location>
</feature>
<reference evidence="4 5" key="1">
    <citation type="submission" date="2019-07" db="EMBL/GenBank/DDBJ databases">
        <title>Whole genome shotgun sequence of Actinotalea fermentans NBRC 105374.</title>
        <authorList>
            <person name="Hosoyama A."/>
            <person name="Uohara A."/>
            <person name="Ohji S."/>
            <person name="Ichikawa N."/>
        </authorList>
    </citation>
    <scope>NUCLEOTIDE SEQUENCE [LARGE SCALE GENOMIC DNA]</scope>
    <source>
        <strain evidence="4 5">NBRC 105374</strain>
    </source>
</reference>
<dbReference type="OrthoDB" id="9429576at2"/>
<comment type="caution">
    <text evidence="4">The sequence shown here is derived from an EMBL/GenBank/DDBJ whole genome shotgun (WGS) entry which is preliminary data.</text>
</comment>